<feature type="coiled-coil region" evidence="4">
    <location>
        <begin position="429"/>
        <end position="562"/>
    </location>
</feature>
<dbReference type="InterPro" id="IPR055357">
    <property type="entry name" value="LRR_At1g61320_AtMIF1"/>
</dbReference>
<dbReference type="AlphaFoldDB" id="A0A8J4VTF6"/>
<dbReference type="PANTHER" id="PTHR19878:SF8">
    <property type="entry name" value="AUTOPHAGY-RELATED 16, ISOFORM F"/>
    <property type="match status" value="1"/>
</dbReference>
<dbReference type="InterPro" id="IPR013923">
    <property type="entry name" value="Autophagy-rel_prot_16_dom"/>
</dbReference>
<dbReference type="PROSITE" id="PS50082">
    <property type="entry name" value="WD_REPEATS_2"/>
    <property type="match status" value="2"/>
</dbReference>
<dbReference type="Proteomes" id="UP000737018">
    <property type="component" value="Unassembled WGS sequence"/>
</dbReference>
<evidence type="ECO:0000256" key="2">
    <source>
        <dbReference type="ARBA" id="ARBA00022737"/>
    </source>
</evidence>
<dbReference type="Pfam" id="PF00400">
    <property type="entry name" value="WD40"/>
    <property type="match status" value="2"/>
</dbReference>
<name>A0A8J4VTF6_9ROSI</name>
<feature type="repeat" description="WD" evidence="3">
    <location>
        <begin position="599"/>
        <end position="640"/>
    </location>
</feature>
<dbReference type="Gene3D" id="1.20.5.170">
    <property type="match status" value="1"/>
</dbReference>
<dbReference type="Pfam" id="PF23622">
    <property type="entry name" value="LRR_At1g61320_AtMIF1"/>
    <property type="match status" value="1"/>
</dbReference>
<keyword evidence="4" id="KW-0175">Coiled coil</keyword>
<evidence type="ECO:0000256" key="3">
    <source>
        <dbReference type="PROSITE-ProRule" id="PRU00221"/>
    </source>
</evidence>
<dbReference type="InterPro" id="IPR036322">
    <property type="entry name" value="WD40_repeat_dom_sf"/>
</dbReference>
<organism evidence="7 8">
    <name type="scientific">Castanea mollissima</name>
    <name type="common">Chinese chestnut</name>
    <dbReference type="NCBI Taxonomy" id="60419"/>
    <lineage>
        <taxon>Eukaryota</taxon>
        <taxon>Viridiplantae</taxon>
        <taxon>Streptophyta</taxon>
        <taxon>Embryophyta</taxon>
        <taxon>Tracheophyta</taxon>
        <taxon>Spermatophyta</taxon>
        <taxon>Magnoliopsida</taxon>
        <taxon>eudicotyledons</taxon>
        <taxon>Gunneridae</taxon>
        <taxon>Pentapetalae</taxon>
        <taxon>rosids</taxon>
        <taxon>fabids</taxon>
        <taxon>Fagales</taxon>
        <taxon>Fagaceae</taxon>
        <taxon>Castanea</taxon>
    </lineage>
</organism>
<gene>
    <name evidence="7" type="ORF">CMV_004763</name>
</gene>
<keyword evidence="8" id="KW-1185">Reference proteome</keyword>
<feature type="repeat" description="WD" evidence="3">
    <location>
        <begin position="641"/>
        <end position="682"/>
    </location>
</feature>
<dbReference type="InterPro" id="IPR015943">
    <property type="entry name" value="WD40/YVTN_repeat-like_dom_sf"/>
</dbReference>
<dbReference type="GO" id="GO:0000045">
    <property type="term" value="P:autophagosome assembly"/>
    <property type="evidence" value="ECO:0007669"/>
    <property type="project" value="InterPro"/>
</dbReference>
<evidence type="ECO:0000256" key="1">
    <source>
        <dbReference type="ARBA" id="ARBA00022574"/>
    </source>
</evidence>
<feature type="domain" description="Autophagy-related protein 16" evidence="5">
    <location>
        <begin position="422"/>
        <end position="546"/>
    </location>
</feature>
<dbReference type="PROSITE" id="PS00678">
    <property type="entry name" value="WD_REPEATS_1"/>
    <property type="match status" value="1"/>
</dbReference>
<evidence type="ECO:0000313" key="8">
    <source>
        <dbReference type="Proteomes" id="UP000737018"/>
    </source>
</evidence>
<keyword evidence="2" id="KW-0677">Repeat</keyword>
<dbReference type="SUPFAM" id="SSF50978">
    <property type="entry name" value="WD40 repeat-like"/>
    <property type="match status" value="1"/>
</dbReference>
<dbReference type="InterPro" id="IPR001680">
    <property type="entry name" value="WD40_rpt"/>
</dbReference>
<dbReference type="OrthoDB" id="613853at2759"/>
<dbReference type="EMBL" id="JRKL02000406">
    <property type="protein sequence ID" value="KAF3971668.1"/>
    <property type="molecule type" value="Genomic_DNA"/>
</dbReference>
<sequence length="713" mass="80526">MVNRVLKLHQGHTIDEFRVCFDVNGMKYKSEIDNWISFSLRKKVKRFLLEFKPIMSDFRYTLTMKFLHESSSNLLCGDFLTDLCLSNVEVTAEVLDCVLSNCPSIEVLRVEGSQSLVEFKPSFPLLKLKHLMISCCIFLRIVEISAINLVSFKYCGRVTRMLLGDLPNLVEMSLSLQYSDILVDNRILPSHYFPQLETVINNLLEISLSFQYSDMLDNIILNSCYFSLLETLVLELPAMVDSLHFCSSLLNASPVLHKFIIKLIGLEDVPAEGNRTVTRAEYPHQCLKVFELIGFVGCAIDMELAMYIINNVVSLEKIIIDTRSPDVEEMLPDSRDHEKNLAAIACARQLETRLPLGLLSLSQTLIPSISHTQSNSINMSQEVIAREAIKHALKALRKRHLLEEGAHAPAFIAISGPIASQGSEWKEKAENLELELQQCYKAQSRLSEQLVVEVAESRALKALLQEKEEGITNLQTELTQTRDECSQLQADLEEKIKALELLVSENHQLKTELEEMTNKAKNAEAENKMLVDRWMLQKMQDAERLNEANAIYEEMVDRLKASGLEKLAQQQVDGVVRRNEDGAEFFMESTIPSICKHRINAHEGGCASILFEYNSGKLVSGGQDRTIKMWDTNTGSLSHTLYGCLGSVLDLTITHDNRSVIAASSSNNLYVWDVSSGRVRHTLTGHADKVCAVDQLQCSLLQHGWTNHLFWSR</sequence>
<dbReference type="InterPro" id="IPR019775">
    <property type="entry name" value="WD40_repeat_CS"/>
</dbReference>
<dbReference type="SMART" id="SM00320">
    <property type="entry name" value="WD40"/>
    <property type="match status" value="2"/>
</dbReference>
<dbReference type="Pfam" id="PF08614">
    <property type="entry name" value="ATG16"/>
    <property type="match status" value="1"/>
</dbReference>
<keyword evidence="1 3" id="KW-0853">WD repeat</keyword>
<feature type="domain" description="At1g61320/AtMIF1 LRR" evidence="6">
    <location>
        <begin position="6"/>
        <end position="326"/>
    </location>
</feature>
<reference evidence="7" key="1">
    <citation type="submission" date="2020-03" db="EMBL/GenBank/DDBJ databases">
        <title>Castanea mollissima Vanexum genome sequencing.</title>
        <authorList>
            <person name="Staton M."/>
        </authorList>
    </citation>
    <scope>NUCLEOTIDE SEQUENCE</scope>
    <source>
        <tissue evidence="7">Leaf</tissue>
    </source>
</reference>
<dbReference type="InterPro" id="IPR045160">
    <property type="entry name" value="ATG16"/>
</dbReference>
<dbReference type="CDD" id="cd22887">
    <property type="entry name" value="Atg16_CCD"/>
    <property type="match status" value="1"/>
</dbReference>
<evidence type="ECO:0000259" key="6">
    <source>
        <dbReference type="Pfam" id="PF23622"/>
    </source>
</evidence>
<comment type="caution">
    <text evidence="7">The sequence shown here is derived from an EMBL/GenBank/DDBJ whole genome shotgun (WGS) entry which is preliminary data.</text>
</comment>
<proteinExistence type="predicted"/>
<accession>A0A8J4VTF6</accession>
<dbReference type="Gene3D" id="2.130.10.10">
    <property type="entry name" value="YVTN repeat-like/Quinoprotein amine dehydrogenase"/>
    <property type="match status" value="1"/>
</dbReference>
<dbReference type="PANTHER" id="PTHR19878">
    <property type="entry name" value="AUTOPHAGY PROTEIN 16-LIKE"/>
    <property type="match status" value="1"/>
</dbReference>
<evidence type="ECO:0000259" key="5">
    <source>
        <dbReference type="Pfam" id="PF08614"/>
    </source>
</evidence>
<evidence type="ECO:0000313" key="7">
    <source>
        <dbReference type="EMBL" id="KAF3971668.1"/>
    </source>
</evidence>
<dbReference type="PROSITE" id="PS50294">
    <property type="entry name" value="WD_REPEATS_REGION"/>
    <property type="match status" value="1"/>
</dbReference>
<protein>
    <submittedName>
        <fullName evidence="7">Uncharacterized protein</fullName>
    </submittedName>
</protein>
<evidence type="ECO:0000256" key="4">
    <source>
        <dbReference type="SAM" id="Coils"/>
    </source>
</evidence>